<evidence type="ECO:0000313" key="2">
    <source>
        <dbReference type="Proteomes" id="UP000824533"/>
    </source>
</evidence>
<accession>A0ACC1CXP9</accession>
<proteinExistence type="predicted"/>
<dbReference type="EMBL" id="CM034400">
    <property type="protein sequence ID" value="KAJ0175897.1"/>
    <property type="molecule type" value="Genomic_DNA"/>
</dbReference>
<dbReference type="Proteomes" id="UP000824533">
    <property type="component" value="Linkage Group LG14"/>
</dbReference>
<gene>
    <name evidence="1" type="ORF">K1T71_008071</name>
</gene>
<reference evidence="1 2" key="1">
    <citation type="journal article" date="2021" name="Front. Genet.">
        <title>Chromosome-Level Genome Assembly Reveals Significant Gene Expansion in the Toll and IMD Signaling Pathways of Dendrolimus kikuchii.</title>
        <authorList>
            <person name="Zhou J."/>
            <person name="Wu P."/>
            <person name="Xiong Z."/>
            <person name="Liu N."/>
            <person name="Zhao N."/>
            <person name="Ji M."/>
            <person name="Qiu Y."/>
            <person name="Yang B."/>
        </authorList>
    </citation>
    <scope>NUCLEOTIDE SEQUENCE [LARGE SCALE GENOMIC DNA]</scope>
    <source>
        <strain evidence="1">Ann1</strain>
    </source>
</reference>
<keyword evidence="2" id="KW-1185">Reference proteome</keyword>
<organism evidence="1 2">
    <name type="scientific">Dendrolimus kikuchii</name>
    <dbReference type="NCBI Taxonomy" id="765133"/>
    <lineage>
        <taxon>Eukaryota</taxon>
        <taxon>Metazoa</taxon>
        <taxon>Ecdysozoa</taxon>
        <taxon>Arthropoda</taxon>
        <taxon>Hexapoda</taxon>
        <taxon>Insecta</taxon>
        <taxon>Pterygota</taxon>
        <taxon>Neoptera</taxon>
        <taxon>Endopterygota</taxon>
        <taxon>Lepidoptera</taxon>
        <taxon>Glossata</taxon>
        <taxon>Ditrysia</taxon>
        <taxon>Bombycoidea</taxon>
        <taxon>Lasiocampidae</taxon>
        <taxon>Dendrolimus</taxon>
    </lineage>
</organism>
<comment type="caution">
    <text evidence="1">The sequence shown here is derived from an EMBL/GenBank/DDBJ whole genome shotgun (WGS) entry which is preliminary data.</text>
</comment>
<name>A0ACC1CXP9_9NEOP</name>
<evidence type="ECO:0000313" key="1">
    <source>
        <dbReference type="EMBL" id="KAJ0175897.1"/>
    </source>
</evidence>
<protein>
    <submittedName>
        <fullName evidence="1">Uncharacterized protein</fullName>
    </submittedName>
</protein>
<sequence length="629" mass="69885">MIRIRLAENNCPENIQKVLGSYLQNRLVTVRYAGEQVTRTTSKGCVQGSIGGPILWDLLLDPLLHELEKKGTYCQAYADDVVLLFDGETGMAIERQANATLAFIQEWGVRNKLRFAPHKTCAMTITRKLKYDNPRLCMGGVDIGMSSEVKILGLTIDRALTFNAHATNVCAKALTVYKQLARAAKVSWGLHPEVIRSVYTAVVEPIIMYAASAWAPATAKLGVRKQLGVVQRGFAQKLCKAYRTVSLNASIVLAGILPLDLRIQEAKALYEAKRGVVLPMLADREIERRVAFAHTPHPAKHVDLGFICLVDQTEVNDHCAQAVRIFTDGSKIEGEVGASLSLWNNDVETRNRKLKLPSYCTVYQAELLAICRATEEILASPEESFGIYSDSRSALQTVTNWSSTHHLAVTARKNLMDSMAMGKGVTLFWVKAHAEVKENDRADALAKAAARTLKVKPHYDRCPVSFVKRMIRMETLDKWNRRFRDEPTASVTKFFFPNTECAYKTIRRVGTTSLTTQIFTGHGGFSEYLNRFKLKEDPSCVCEPGVPETPLHVLFECPLFAAERNDAEILLRTQIRKENVQELLSKKLGGPPLKQGRPLLSGPGESYPALRGSRGCLSRPLAALVRAEA</sequence>